<dbReference type="Proteomes" id="UP001595701">
    <property type="component" value="Unassembled WGS sequence"/>
</dbReference>
<evidence type="ECO:0000313" key="2">
    <source>
        <dbReference type="EMBL" id="MFC3574961.1"/>
    </source>
</evidence>
<reference evidence="3" key="1">
    <citation type="journal article" date="2019" name="Int. J. Syst. Evol. Microbiol.">
        <title>The Global Catalogue of Microorganisms (GCM) 10K type strain sequencing project: providing services to taxonomists for standard genome sequencing and annotation.</title>
        <authorList>
            <consortium name="The Broad Institute Genomics Platform"/>
            <consortium name="The Broad Institute Genome Sequencing Center for Infectious Disease"/>
            <person name="Wu L."/>
            <person name="Ma J."/>
        </authorList>
    </citation>
    <scope>NUCLEOTIDE SEQUENCE [LARGE SCALE GENOMIC DNA]</scope>
    <source>
        <strain evidence="3">CGMCC 4.7035</strain>
    </source>
</reference>
<gene>
    <name evidence="2" type="ORF">ACFOZ0_17085</name>
</gene>
<dbReference type="InterPro" id="IPR036397">
    <property type="entry name" value="RNaseH_sf"/>
</dbReference>
<dbReference type="InterPro" id="IPR038717">
    <property type="entry name" value="Tc1-like_DDE_dom"/>
</dbReference>
<dbReference type="Pfam" id="PF13358">
    <property type="entry name" value="DDE_3"/>
    <property type="match status" value="1"/>
</dbReference>
<evidence type="ECO:0000313" key="3">
    <source>
        <dbReference type="Proteomes" id="UP001595701"/>
    </source>
</evidence>
<protein>
    <submittedName>
        <fullName evidence="2">Transposase</fullName>
    </submittedName>
</protein>
<sequence>MDGHSVHCSRRVRTSVAAHADQIELHFLSPHSPELNPDELVNQPLAKACQSWQGALASSAS</sequence>
<accession>A0ABV7SFJ8</accession>
<proteinExistence type="predicted"/>
<dbReference type="RefSeq" id="WP_386275985.1">
    <property type="nucleotide sequence ID" value="NZ_JBHRWR010000009.1"/>
</dbReference>
<feature type="domain" description="Tc1-like transposase DDE" evidence="1">
    <location>
        <begin position="1"/>
        <end position="51"/>
    </location>
</feature>
<dbReference type="Gene3D" id="3.30.420.10">
    <property type="entry name" value="Ribonuclease H-like superfamily/Ribonuclease H"/>
    <property type="match status" value="1"/>
</dbReference>
<comment type="caution">
    <text evidence="2">The sequence shown here is derived from an EMBL/GenBank/DDBJ whole genome shotgun (WGS) entry which is preliminary data.</text>
</comment>
<evidence type="ECO:0000259" key="1">
    <source>
        <dbReference type="Pfam" id="PF13358"/>
    </source>
</evidence>
<organism evidence="2 3">
    <name type="scientific">Streptomyces yaanensis</name>
    <dbReference type="NCBI Taxonomy" id="1142239"/>
    <lineage>
        <taxon>Bacteria</taxon>
        <taxon>Bacillati</taxon>
        <taxon>Actinomycetota</taxon>
        <taxon>Actinomycetes</taxon>
        <taxon>Kitasatosporales</taxon>
        <taxon>Streptomycetaceae</taxon>
        <taxon>Streptomyces</taxon>
    </lineage>
</organism>
<keyword evidence="3" id="KW-1185">Reference proteome</keyword>
<dbReference type="EMBL" id="JBHRWR010000009">
    <property type="protein sequence ID" value="MFC3574961.1"/>
    <property type="molecule type" value="Genomic_DNA"/>
</dbReference>
<name>A0ABV7SFJ8_9ACTN</name>